<dbReference type="GO" id="GO:0030327">
    <property type="term" value="P:prenylated protein catabolic process"/>
    <property type="evidence" value="ECO:0007669"/>
    <property type="project" value="TreeGrafter"/>
</dbReference>
<evidence type="ECO:0000313" key="10">
    <source>
        <dbReference type="EMBL" id="CAD6258921.1"/>
    </source>
</evidence>
<comment type="similarity">
    <text evidence="2">Belongs to the prenylcysteine oxidase family.</text>
</comment>
<accession>A0A811QKH7</accession>
<evidence type="ECO:0008006" key="12">
    <source>
        <dbReference type="Google" id="ProtNLM"/>
    </source>
</evidence>
<dbReference type="AlphaFoldDB" id="A0A811QKH7"/>
<name>A0A811QKH7_9POAL</name>
<dbReference type="Pfam" id="PF07156">
    <property type="entry name" value="Prenylcys_lyase"/>
    <property type="match status" value="1"/>
</dbReference>
<dbReference type="OrthoDB" id="437369at2759"/>
<proteinExistence type="inferred from homology"/>
<evidence type="ECO:0000256" key="6">
    <source>
        <dbReference type="ARBA" id="ARBA00023002"/>
    </source>
</evidence>
<comment type="caution">
    <text evidence="10">The sequence shown here is derived from an EMBL/GenBank/DDBJ whole genome shotgun (WGS) entry which is preliminary data.</text>
</comment>
<dbReference type="InterPro" id="IPR036188">
    <property type="entry name" value="FAD/NAD-bd_sf"/>
</dbReference>
<evidence type="ECO:0000313" key="11">
    <source>
        <dbReference type="Proteomes" id="UP000604825"/>
    </source>
</evidence>
<dbReference type="Proteomes" id="UP000604825">
    <property type="component" value="Unassembled WGS sequence"/>
</dbReference>
<keyword evidence="5" id="KW-0274">FAD</keyword>
<dbReference type="InterPro" id="IPR017046">
    <property type="entry name" value="Prenylcysteine_Oxase1"/>
</dbReference>
<dbReference type="InterPro" id="IPR002937">
    <property type="entry name" value="Amino_oxidase"/>
</dbReference>
<dbReference type="InterPro" id="IPR010795">
    <property type="entry name" value="Prenylcys_lyase"/>
</dbReference>
<evidence type="ECO:0000256" key="1">
    <source>
        <dbReference type="ARBA" id="ARBA00001974"/>
    </source>
</evidence>
<organism evidence="10 11">
    <name type="scientific">Miscanthus lutarioriparius</name>
    <dbReference type="NCBI Taxonomy" id="422564"/>
    <lineage>
        <taxon>Eukaryota</taxon>
        <taxon>Viridiplantae</taxon>
        <taxon>Streptophyta</taxon>
        <taxon>Embryophyta</taxon>
        <taxon>Tracheophyta</taxon>
        <taxon>Spermatophyta</taxon>
        <taxon>Magnoliopsida</taxon>
        <taxon>Liliopsida</taxon>
        <taxon>Poales</taxon>
        <taxon>Poaceae</taxon>
        <taxon>PACMAD clade</taxon>
        <taxon>Panicoideae</taxon>
        <taxon>Andropogonodae</taxon>
        <taxon>Andropogoneae</taxon>
        <taxon>Saccharinae</taxon>
        <taxon>Miscanthus</taxon>
    </lineage>
</organism>
<dbReference type="GO" id="GO:0030328">
    <property type="term" value="P:prenylcysteine catabolic process"/>
    <property type="evidence" value="ECO:0007669"/>
    <property type="project" value="InterPro"/>
</dbReference>
<sequence length="332" mass="37448">MLPLFLSLLLRVFERRHKVGGRLGTVTLAGDSFEARGSIIRPRNLHARHFADLLGLAAKVGGDDDCLGIWDGKSFIFQTLRPPPIGSSWWRRKLHSLLNSLLLLRRYGLSLLKMDKSVQINSSFSTEMLQRFMFFYNGLESRPVFATVEEMLQWTGLYGLTRRTLEEELLHAGLNTQTIAELVTGYFGVNSASNVPELIGTLELPDIPFSCISVLKRYSEDDMAYKMFSRAKLDDGLLDQIFSRPDEMRLQREEAPEEFGPIVLDGKQLYYVNTFESAASAIETGSVAAENVARLIISRLSLPQRGVEPDAPHIKSFAEQEEEGSQHRHVDL</sequence>
<keyword evidence="6" id="KW-0560">Oxidoreductase</keyword>
<comment type="cofactor">
    <cofactor evidence="1">
        <name>FAD</name>
        <dbReference type="ChEBI" id="CHEBI:57692"/>
    </cofactor>
</comment>
<dbReference type="EMBL" id="CAJGYO010000011">
    <property type="protein sequence ID" value="CAD6258921.1"/>
    <property type="molecule type" value="Genomic_DNA"/>
</dbReference>
<gene>
    <name evidence="10" type="ORF">NCGR_LOCUS42364</name>
</gene>
<keyword evidence="11" id="KW-1185">Reference proteome</keyword>
<evidence type="ECO:0000256" key="3">
    <source>
        <dbReference type="ARBA" id="ARBA00022630"/>
    </source>
</evidence>
<reference evidence="10" key="1">
    <citation type="submission" date="2020-10" db="EMBL/GenBank/DDBJ databases">
        <authorList>
            <person name="Han B."/>
            <person name="Lu T."/>
            <person name="Zhao Q."/>
            <person name="Huang X."/>
            <person name="Zhao Y."/>
        </authorList>
    </citation>
    <scope>NUCLEOTIDE SEQUENCE</scope>
</reference>
<dbReference type="PANTHER" id="PTHR15944">
    <property type="entry name" value="FARNESYLCYSTEINE LYASE"/>
    <property type="match status" value="1"/>
</dbReference>
<evidence type="ECO:0000256" key="5">
    <source>
        <dbReference type="ARBA" id="ARBA00022827"/>
    </source>
</evidence>
<dbReference type="SUPFAM" id="SSF51905">
    <property type="entry name" value="FAD/NAD(P)-binding domain"/>
    <property type="match status" value="1"/>
</dbReference>
<keyword evidence="7" id="KW-0325">Glycoprotein</keyword>
<evidence type="ECO:0000256" key="4">
    <source>
        <dbReference type="ARBA" id="ARBA00022729"/>
    </source>
</evidence>
<evidence type="ECO:0000256" key="7">
    <source>
        <dbReference type="ARBA" id="ARBA00023180"/>
    </source>
</evidence>
<keyword evidence="3" id="KW-0285">Flavoprotein</keyword>
<evidence type="ECO:0000256" key="2">
    <source>
        <dbReference type="ARBA" id="ARBA00009967"/>
    </source>
</evidence>
<dbReference type="Pfam" id="PF01593">
    <property type="entry name" value="Amino_oxidase"/>
    <property type="match status" value="1"/>
</dbReference>
<dbReference type="PANTHER" id="PTHR15944:SF0">
    <property type="entry name" value="PRENYLCYSTEINE LYASE DOMAIN-CONTAINING PROTEIN"/>
    <property type="match status" value="1"/>
</dbReference>
<protein>
    <recommendedName>
        <fullName evidence="12">Prenylcysteine lyase domain-containing protein</fullName>
    </recommendedName>
</protein>
<dbReference type="GO" id="GO:0001735">
    <property type="term" value="F:prenylcysteine oxidase activity"/>
    <property type="evidence" value="ECO:0007669"/>
    <property type="project" value="InterPro"/>
</dbReference>
<feature type="domain" description="Prenylcysteine lyase" evidence="9">
    <location>
        <begin position="181"/>
        <end position="301"/>
    </location>
</feature>
<evidence type="ECO:0000259" key="8">
    <source>
        <dbReference type="Pfam" id="PF01593"/>
    </source>
</evidence>
<keyword evidence="4" id="KW-0732">Signal</keyword>
<feature type="domain" description="Amine oxidase" evidence="8">
    <location>
        <begin position="11"/>
        <end position="101"/>
    </location>
</feature>
<dbReference type="GO" id="GO:0050660">
    <property type="term" value="F:flavin adenine dinucleotide binding"/>
    <property type="evidence" value="ECO:0007669"/>
    <property type="project" value="UniProtKB-ARBA"/>
</dbReference>
<evidence type="ECO:0000259" key="9">
    <source>
        <dbReference type="Pfam" id="PF07156"/>
    </source>
</evidence>